<evidence type="ECO:0000313" key="3">
    <source>
        <dbReference type="Proteomes" id="UP000649179"/>
    </source>
</evidence>
<dbReference type="AlphaFoldDB" id="A0A917BAX1"/>
<proteinExistence type="predicted"/>
<keyword evidence="3" id="KW-1185">Reference proteome</keyword>
<sequence>MRLRAGVLGATTLVLVTAACGGGRPSGDEISDTLQKGVSTSGGSDVKLTEQQADCAAKVFLASDLSDEALRAVADGERGYKLSTTDEDAEAKIQPQLADCVTG</sequence>
<gene>
    <name evidence="2" type="ORF">GCM10011519_03510</name>
</gene>
<feature type="compositionally biased region" description="Polar residues" evidence="1">
    <location>
        <begin position="32"/>
        <end position="43"/>
    </location>
</feature>
<dbReference type="PROSITE" id="PS51257">
    <property type="entry name" value="PROKAR_LIPOPROTEIN"/>
    <property type="match status" value="1"/>
</dbReference>
<dbReference type="RefSeq" id="WP_188777686.1">
    <property type="nucleotide sequence ID" value="NZ_BMKQ01000001.1"/>
</dbReference>
<evidence type="ECO:0000256" key="1">
    <source>
        <dbReference type="SAM" id="MobiDB-lite"/>
    </source>
</evidence>
<comment type="caution">
    <text evidence="2">The sequence shown here is derived from an EMBL/GenBank/DDBJ whole genome shotgun (WGS) entry which is preliminary data.</text>
</comment>
<reference evidence="2" key="2">
    <citation type="submission" date="2020-09" db="EMBL/GenBank/DDBJ databases">
        <authorList>
            <person name="Sun Q."/>
            <person name="Zhou Y."/>
        </authorList>
    </citation>
    <scope>NUCLEOTIDE SEQUENCE</scope>
    <source>
        <strain evidence="2">CGMCC 1.16067</strain>
    </source>
</reference>
<dbReference type="Proteomes" id="UP000649179">
    <property type="component" value="Unassembled WGS sequence"/>
</dbReference>
<name>A0A917BAX1_9ACTN</name>
<evidence type="ECO:0000313" key="2">
    <source>
        <dbReference type="EMBL" id="GGF33362.1"/>
    </source>
</evidence>
<accession>A0A917BAX1</accession>
<organism evidence="2 3">
    <name type="scientific">Marmoricola endophyticus</name>
    <dbReference type="NCBI Taxonomy" id="2040280"/>
    <lineage>
        <taxon>Bacteria</taxon>
        <taxon>Bacillati</taxon>
        <taxon>Actinomycetota</taxon>
        <taxon>Actinomycetes</taxon>
        <taxon>Propionibacteriales</taxon>
        <taxon>Nocardioidaceae</taxon>
        <taxon>Marmoricola</taxon>
    </lineage>
</organism>
<reference evidence="2" key="1">
    <citation type="journal article" date="2014" name="Int. J. Syst. Evol. Microbiol.">
        <title>Complete genome sequence of Corynebacterium casei LMG S-19264T (=DSM 44701T), isolated from a smear-ripened cheese.</title>
        <authorList>
            <consortium name="US DOE Joint Genome Institute (JGI-PGF)"/>
            <person name="Walter F."/>
            <person name="Albersmeier A."/>
            <person name="Kalinowski J."/>
            <person name="Ruckert C."/>
        </authorList>
    </citation>
    <scope>NUCLEOTIDE SEQUENCE</scope>
    <source>
        <strain evidence="2">CGMCC 1.16067</strain>
    </source>
</reference>
<protein>
    <submittedName>
        <fullName evidence="2">Uncharacterized protein</fullName>
    </submittedName>
</protein>
<dbReference type="EMBL" id="BMKQ01000001">
    <property type="protein sequence ID" value="GGF33362.1"/>
    <property type="molecule type" value="Genomic_DNA"/>
</dbReference>
<feature type="region of interest" description="Disordered" evidence="1">
    <location>
        <begin position="23"/>
        <end position="45"/>
    </location>
</feature>